<dbReference type="RefSeq" id="WP_134297560.1">
    <property type="nucleotide sequence ID" value="NZ_CP038013.1"/>
</dbReference>
<dbReference type="GO" id="GO:0005829">
    <property type="term" value="C:cytosol"/>
    <property type="evidence" value="ECO:0007669"/>
    <property type="project" value="TreeGrafter"/>
</dbReference>
<dbReference type="InterPro" id="IPR036412">
    <property type="entry name" value="HAD-like_sf"/>
</dbReference>
<dbReference type="Gene3D" id="3.30.1240.10">
    <property type="match status" value="1"/>
</dbReference>
<name>A0A4P7AJ60_9MOLU</name>
<dbReference type="Gene3D" id="3.40.50.1000">
    <property type="entry name" value="HAD superfamily/HAD-like"/>
    <property type="match status" value="1"/>
</dbReference>
<sequence length="273" mass="31663">MKNIKVIVSDLDGTLLFNNKYSSEQQIQYLKELQNKGIMLIISTGRSWNETVKIAKDLEIDKHLNYVVCENGSYVSKVSEFNPLMVETIDKDIVKEIYETLNNQNYSFYFKKYTEQNVYYTNELGMSKTFYTRSNKLIDKNNDQHFENISYGFAQFSFQNNADKIFSMLDEKYKDKLSIIWDADDEKTKMHYIVSSKNSNKGAKTLELLKNLGYTNEEAIFFGDSGNDIPALEAFKNSVVMKNATEQVKKAAKFVTKHCLEDGVMHFLMENNI</sequence>
<organism evidence="1 2">
    <name type="scientific">Spiroplasma gladiatoris</name>
    <dbReference type="NCBI Taxonomy" id="2143"/>
    <lineage>
        <taxon>Bacteria</taxon>
        <taxon>Bacillati</taxon>
        <taxon>Mycoplasmatota</taxon>
        <taxon>Mollicutes</taxon>
        <taxon>Entomoplasmatales</taxon>
        <taxon>Spiroplasmataceae</taxon>
        <taxon>Spiroplasma</taxon>
    </lineage>
</organism>
<dbReference type="NCBIfam" id="TIGR01484">
    <property type="entry name" value="HAD-SF-IIB"/>
    <property type="match status" value="1"/>
</dbReference>
<dbReference type="SFLD" id="SFLDG01140">
    <property type="entry name" value="C2.B:_Phosphomannomutase_and_P"/>
    <property type="match status" value="1"/>
</dbReference>
<reference evidence="1 2" key="1">
    <citation type="submission" date="2019-03" db="EMBL/GenBank/DDBJ databases">
        <title>Complete genome sequence of Spiroplasma gladiatoris TG-1 (DSM 22552).</title>
        <authorList>
            <person name="Lin Y.-C."/>
            <person name="Chou L."/>
            <person name="Kuo C.-H."/>
        </authorList>
    </citation>
    <scope>NUCLEOTIDE SEQUENCE [LARGE SCALE GENOMIC DNA]</scope>
    <source>
        <strain evidence="1 2">TG-1</strain>
    </source>
</reference>
<protein>
    <submittedName>
        <fullName evidence="1">HAD superfamily hydrolase</fullName>
    </submittedName>
</protein>
<dbReference type="GO" id="GO:0000287">
    <property type="term" value="F:magnesium ion binding"/>
    <property type="evidence" value="ECO:0007669"/>
    <property type="project" value="TreeGrafter"/>
</dbReference>
<dbReference type="InterPro" id="IPR006379">
    <property type="entry name" value="HAD-SF_hydro_IIB"/>
</dbReference>
<dbReference type="OrthoDB" id="9781413at2"/>
<dbReference type="PANTHER" id="PTHR10000">
    <property type="entry name" value="PHOSPHOSERINE PHOSPHATASE"/>
    <property type="match status" value="1"/>
</dbReference>
<dbReference type="InterPro" id="IPR023214">
    <property type="entry name" value="HAD_sf"/>
</dbReference>
<dbReference type="SUPFAM" id="SSF56784">
    <property type="entry name" value="HAD-like"/>
    <property type="match status" value="1"/>
</dbReference>
<evidence type="ECO:0000313" key="1">
    <source>
        <dbReference type="EMBL" id="QBQ07773.1"/>
    </source>
</evidence>
<gene>
    <name evidence="1" type="ORF">SGLAD_v1c05740</name>
</gene>
<dbReference type="SFLD" id="SFLDS00003">
    <property type="entry name" value="Haloacid_Dehalogenase"/>
    <property type="match status" value="1"/>
</dbReference>
<dbReference type="NCBIfam" id="TIGR00099">
    <property type="entry name" value="Cof-subfamily"/>
    <property type="match status" value="1"/>
</dbReference>
<dbReference type="GO" id="GO:0016791">
    <property type="term" value="F:phosphatase activity"/>
    <property type="evidence" value="ECO:0007669"/>
    <property type="project" value="TreeGrafter"/>
</dbReference>
<accession>A0A4P7AJ60</accession>
<dbReference type="InterPro" id="IPR000150">
    <property type="entry name" value="Cof"/>
</dbReference>
<dbReference type="KEGG" id="sgq:SGLAD_v1c05740"/>
<proteinExistence type="predicted"/>
<evidence type="ECO:0000313" key="2">
    <source>
        <dbReference type="Proteomes" id="UP000294309"/>
    </source>
</evidence>
<dbReference type="Pfam" id="PF08282">
    <property type="entry name" value="Hydrolase_3"/>
    <property type="match status" value="1"/>
</dbReference>
<dbReference type="AlphaFoldDB" id="A0A4P7AJ60"/>
<keyword evidence="2" id="KW-1185">Reference proteome</keyword>
<dbReference type="EMBL" id="CP038013">
    <property type="protein sequence ID" value="QBQ07773.1"/>
    <property type="molecule type" value="Genomic_DNA"/>
</dbReference>
<dbReference type="Proteomes" id="UP000294309">
    <property type="component" value="Chromosome"/>
</dbReference>
<dbReference type="PANTHER" id="PTHR10000:SF8">
    <property type="entry name" value="HAD SUPERFAMILY HYDROLASE-LIKE, TYPE 3"/>
    <property type="match status" value="1"/>
</dbReference>
<keyword evidence="1" id="KW-0378">Hydrolase</keyword>